<evidence type="ECO:0000313" key="2">
    <source>
        <dbReference type="Proteomes" id="UP000255024"/>
    </source>
</evidence>
<sequence length="436" mass="49866">MMRPKCLVMRLFQRTSVFFDQAKIYGNAEVTNDAVVKNEAQVLGYAKVERFAEIMGHAVVYGHAKISGNAEIQDYARVYGYSQVLNSAVVKDKGLVHGHVIVKNSTIVEGEEELFDGQYTWDDINTFSKLRLYIQDGISGDYARLYANGRHQVQVEVILEAKDEEARYIQIPETEILQNIVFVNYRNDPFGNRFQYSDSPGEYYAGRLLQDESSSRIVESSSASVYFSTVEPMGETVVCVSCLITRVKNGVVTVEEYSTALENNSRRPMPDSVTLQVVPQYIFSNEDIEVVESKEIGAIYTLRANYVRFHTNGIHRLHHGEVVEDTKFYHRIASVKSHKNYYAAISTDSSIEINDDLYTYTFGITIYDRWTVVRPNHEFEGLCFWVYQRHHLELGTSTTVRESPMFCSLFDIYGNEAKLSIKISKEDRTTLEAYVI</sequence>
<reference evidence="1 2" key="1">
    <citation type="submission" date="2018-06" db="EMBL/GenBank/DDBJ databases">
        <authorList>
            <consortium name="Pathogen Informatics"/>
            <person name="Doyle S."/>
        </authorList>
    </citation>
    <scope>NUCLEOTIDE SEQUENCE [LARGE SCALE GENOMIC DNA]</scope>
    <source>
        <strain evidence="1 2">NCTC11179</strain>
    </source>
</reference>
<keyword evidence="2" id="KW-1185">Reference proteome</keyword>
<dbReference type="SUPFAM" id="SSF51161">
    <property type="entry name" value="Trimeric LpxA-like enzymes"/>
    <property type="match status" value="1"/>
</dbReference>
<proteinExistence type="predicted"/>
<dbReference type="Gene3D" id="2.160.10.10">
    <property type="entry name" value="Hexapeptide repeat proteins"/>
    <property type="match status" value="1"/>
</dbReference>
<dbReference type="InterPro" id="IPR011004">
    <property type="entry name" value="Trimer_LpxA-like_sf"/>
</dbReference>
<accession>A0A378RJX0</accession>
<name>A0A378RJX0_MYROD</name>
<dbReference type="AlphaFoldDB" id="A0A378RJX0"/>
<gene>
    <name evidence="1" type="ORF">NCTC11179_00819</name>
</gene>
<dbReference type="EMBL" id="UGQL01000001">
    <property type="protein sequence ID" value="STZ27284.1"/>
    <property type="molecule type" value="Genomic_DNA"/>
</dbReference>
<protein>
    <recommendedName>
        <fullName evidence="3">UDP-3-O-[3-hydroxymyristoyl] glucosamine N-acyltransferase</fullName>
    </recommendedName>
</protein>
<organism evidence="1 2">
    <name type="scientific">Myroides odoratus</name>
    <name type="common">Flavobacterium odoratum</name>
    <dbReference type="NCBI Taxonomy" id="256"/>
    <lineage>
        <taxon>Bacteria</taxon>
        <taxon>Pseudomonadati</taxon>
        <taxon>Bacteroidota</taxon>
        <taxon>Flavobacteriia</taxon>
        <taxon>Flavobacteriales</taxon>
        <taxon>Flavobacteriaceae</taxon>
        <taxon>Myroides</taxon>
    </lineage>
</organism>
<evidence type="ECO:0008006" key="3">
    <source>
        <dbReference type="Google" id="ProtNLM"/>
    </source>
</evidence>
<evidence type="ECO:0000313" key="1">
    <source>
        <dbReference type="EMBL" id="STZ27284.1"/>
    </source>
</evidence>
<dbReference type="Proteomes" id="UP000255024">
    <property type="component" value="Unassembled WGS sequence"/>
</dbReference>